<keyword evidence="2 5" id="KW-0479">Metal-binding</keyword>
<dbReference type="HOGENOM" id="CLU_001570_2_1_1"/>
<dbReference type="PRINTS" id="PR00463">
    <property type="entry name" value="EP450I"/>
</dbReference>
<evidence type="ECO:0000256" key="5">
    <source>
        <dbReference type="PIRSR" id="PIRSR602401-1"/>
    </source>
</evidence>
<protein>
    <recommendedName>
        <fullName evidence="10">Cytochrome P450</fullName>
    </recommendedName>
</protein>
<dbReference type="STRING" id="5601.A0A0D2FV29"/>
<feature type="signal peptide" evidence="7">
    <location>
        <begin position="1"/>
        <end position="20"/>
    </location>
</feature>
<dbReference type="PRINTS" id="PR00385">
    <property type="entry name" value="P450"/>
</dbReference>
<dbReference type="InterPro" id="IPR002401">
    <property type="entry name" value="Cyt_P450_E_grp-I"/>
</dbReference>
<feature type="binding site" description="axial binding residue" evidence="5">
    <location>
        <position position="429"/>
    </location>
    <ligand>
        <name>heme</name>
        <dbReference type="ChEBI" id="CHEBI:30413"/>
    </ligand>
    <ligandPart>
        <name>Fe</name>
        <dbReference type="ChEBI" id="CHEBI:18248"/>
    </ligandPart>
</feature>
<dbReference type="GO" id="GO:0020037">
    <property type="term" value="F:heme binding"/>
    <property type="evidence" value="ECO:0007669"/>
    <property type="project" value="InterPro"/>
</dbReference>
<keyword evidence="5 6" id="KW-0349">Heme</keyword>
<keyword evidence="7" id="KW-0732">Signal</keyword>
<dbReference type="GO" id="GO:0005506">
    <property type="term" value="F:iron ion binding"/>
    <property type="evidence" value="ECO:0007669"/>
    <property type="project" value="InterPro"/>
</dbReference>
<dbReference type="GO" id="GO:0004497">
    <property type="term" value="F:monooxygenase activity"/>
    <property type="evidence" value="ECO:0007669"/>
    <property type="project" value="UniProtKB-KW"/>
</dbReference>
<dbReference type="CDD" id="cd11065">
    <property type="entry name" value="CYP64-like"/>
    <property type="match status" value="1"/>
</dbReference>
<evidence type="ECO:0000313" key="9">
    <source>
        <dbReference type="Proteomes" id="UP000054266"/>
    </source>
</evidence>
<comment type="cofactor">
    <cofactor evidence="5">
        <name>heme</name>
        <dbReference type="ChEBI" id="CHEBI:30413"/>
    </cofactor>
</comment>
<dbReference type="PANTHER" id="PTHR46300:SF6">
    <property type="entry name" value="CYTOCHROME P450 2C30"/>
    <property type="match status" value="1"/>
</dbReference>
<organism evidence="8 9">
    <name type="scientific">Phialophora macrospora</name>
    <dbReference type="NCBI Taxonomy" id="1851006"/>
    <lineage>
        <taxon>Eukaryota</taxon>
        <taxon>Fungi</taxon>
        <taxon>Dikarya</taxon>
        <taxon>Ascomycota</taxon>
        <taxon>Pezizomycotina</taxon>
        <taxon>Eurotiomycetes</taxon>
        <taxon>Chaetothyriomycetidae</taxon>
        <taxon>Chaetothyriales</taxon>
        <taxon>Herpotrichiellaceae</taxon>
        <taxon>Phialophora</taxon>
    </lineage>
</organism>
<evidence type="ECO:0000256" key="2">
    <source>
        <dbReference type="ARBA" id="ARBA00022723"/>
    </source>
</evidence>
<evidence type="ECO:0000256" key="1">
    <source>
        <dbReference type="ARBA" id="ARBA00010617"/>
    </source>
</evidence>
<dbReference type="InterPro" id="IPR017972">
    <property type="entry name" value="Cyt_P450_CS"/>
</dbReference>
<keyword evidence="3 6" id="KW-0560">Oxidoreductase</keyword>
<dbReference type="Gene3D" id="1.10.630.10">
    <property type="entry name" value="Cytochrome P450"/>
    <property type="match status" value="1"/>
</dbReference>
<dbReference type="Proteomes" id="UP000054266">
    <property type="component" value="Unassembled WGS sequence"/>
</dbReference>
<evidence type="ECO:0000313" key="8">
    <source>
        <dbReference type="EMBL" id="KIW72323.1"/>
    </source>
</evidence>
<keyword evidence="6" id="KW-0503">Monooxygenase</keyword>
<name>A0A0D2FV29_9EURO</name>
<feature type="chain" id="PRO_5002253380" description="Cytochrome P450" evidence="7">
    <location>
        <begin position="21"/>
        <end position="536"/>
    </location>
</feature>
<dbReference type="EMBL" id="KN846956">
    <property type="protein sequence ID" value="KIW72323.1"/>
    <property type="molecule type" value="Genomic_DNA"/>
</dbReference>
<evidence type="ECO:0008006" key="10">
    <source>
        <dbReference type="Google" id="ProtNLM"/>
    </source>
</evidence>
<reference evidence="8 9" key="1">
    <citation type="submission" date="2015-01" db="EMBL/GenBank/DDBJ databases">
        <title>The Genome Sequence of Capronia semiimmersa CBS27337.</title>
        <authorList>
            <consortium name="The Broad Institute Genomics Platform"/>
            <person name="Cuomo C."/>
            <person name="de Hoog S."/>
            <person name="Gorbushina A."/>
            <person name="Stielow B."/>
            <person name="Teixiera M."/>
            <person name="Abouelleil A."/>
            <person name="Chapman S.B."/>
            <person name="Priest M."/>
            <person name="Young S.K."/>
            <person name="Wortman J."/>
            <person name="Nusbaum C."/>
            <person name="Birren B."/>
        </authorList>
    </citation>
    <scope>NUCLEOTIDE SEQUENCE [LARGE SCALE GENOMIC DNA]</scope>
    <source>
        <strain evidence="8 9">CBS 27337</strain>
    </source>
</reference>
<dbReference type="PROSITE" id="PS00086">
    <property type="entry name" value="CYTOCHROME_P450"/>
    <property type="match status" value="1"/>
</dbReference>
<sequence length="536" mass="60890">MFWLILVVVVVLVVLYLVSERGSQWPDGPRGIPFIGILPDKRIKLYQQLGSLVPRYGDFFSWKLGRSKVIVLSSPAAVNELIVKRGGKYSSRPATSSQAKIIGQSRLVTMEYGDEFRKHRKLVHSLLGMQNSKIFLPYQEYESRQTLRHLLEDPDSFFTEMARYSTSVTFSLLLGARFGSNDAKTPEAMRLVFQDMFNKLRPGYWWADWIPILNYLPDGLAPWRAEARRTFDNMTEFWSVFFDAIVERMRQGDAPDCFLTRFLESPEVVNFSNIDRRVILSELLSAGSETTATALQWFFKAAVAYPDFVTSAQEELDRVVGPSRLPGWEDRPNLPYLAAAVEELHRWASVAPVGVFHATSERDSYRDKTIPRGTTVINNLYAVHHHDDYYAHHDRFMPERFLSEKDPRYTPGLAHAPMHYGFGVGRRECPGKHVADASLFILASRLLWAFDIKQGPHPPPSDEVVGGFPVIRPAQFACSITPRSARVADKIRAEAAVQDASLRVEDAAQYEDRLLSVLEQQQRSRGRPAGTVSAQY</sequence>
<dbReference type="InterPro" id="IPR001128">
    <property type="entry name" value="Cyt_P450"/>
</dbReference>
<dbReference type="InterPro" id="IPR050364">
    <property type="entry name" value="Cytochrome_P450_fung"/>
</dbReference>
<evidence type="ECO:0000256" key="4">
    <source>
        <dbReference type="ARBA" id="ARBA00023004"/>
    </source>
</evidence>
<dbReference type="InterPro" id="IPR036396">
    <property type="entry name" value="Cyt_P450_sf"/>
</dbReference>
<evidence type="ECO:0000256" key="6">
    <source>
        <dbReference type="RuleBase" id="RU000461"/>
    </source>
</evidence>
<evidence type="ECO:0000256" key="3">
    <source>
        <dbReference type="ARBA" id="ARBA00023002"/>
    </source>
</evidence>
<proteinExistence type="inferred from homology"/>
<gene>
    <name evidence="8" type="ORF">PV04_00526</name>
</gene>
<keyword evidence="9" id="KW-1185">Reference proteome</keyword>
<evidence type="ECO:0000256" key="7">
    <source>
        <dbReference type="SAM" id="SignalP"/>
    </source>
</evidence>
<comment type="similarity">
    <text evidence="1 6">Belongs to the cytochrome P450 family.</text>
</comment>
<dbReference type="SUPFAM" id="SSF48264">
    <property type="entry name" value="Cytochrome P450"/>
    <property type="match status" value="1"/>
</dbReference>
<dbReference type="PANTHER" id="PTHR46300">
    <property type="entry name" value="P450, PUTATIVE (EUROFUNG)-RELATED-RELATED"/>
    <property type="match status" value="1"/>
</dbReference>
<dbReference type="AlphaFoldDB" id="A0A0D2FV29"/>
<dbReference type="Pfam" id="PF00067">
    <property type="entry name" value="p450"/>
    <property type="match status" value="1"/>
</dbReference>
<keyword evidence="4 5" id="KW-0408">Iron</keyword>
<accession>A0A0D2FV29</accession>
<dbReference type="GO" id="GO:0016705">
    <property type="term" value="F:oxidoreductase activity, acting on paired donors, with incorporation or reduction of molecular oxygen"/>
    <property type="evidence" value="ECO:0007669"/>
    <property type="project" value="InterPro"/>
</dbReference>